<sequence length="84" mass="8667">MAKAFSGATAYKRQLCHPWLGRKGRPLAVSSQGPTGSGQPIRGYYPWPALTLVGAAAPAASVVAPWQGGYQPQAATSARAAMPT</sequence>
<comment type="caution">
    <text evidence="1">The sequence shown here is derived from an EMBL/GenBank/DDBJ whole genome shotgun (WGS) entry which is preliminary data.</text>
</comment>
<dbReference type="Proteomes" id="UP000287651">
    <property type="component" value="Unassembled WGS sequence"/>
</dbReference>
<organism evidence="1 2">
    <name type="scientific">Ensete ventricosum</name>
    <name type="common">Abyssinian banana</name>
    <name type="synonym">Musa ensete</name>
    <dbReference type="NCBI Taxonomy" id="4639"/>
    <lineage>
        <taxon>Eukaryota</taxon>
        <taxon>Viridiplantae</taxon>
        <taxon>Streptophyta</taxon>
        <taxon>Embryophyta</taxon>
        <taxon>Tracheophyta</taxon>
        <taxon>Spermatophyta</taxon>
        <taxon>Magnoliopsida</taxon>
        <taxon>Liliopsida</taxon>
        <taxon>Zingiberales</taxon>
        <taxon>Musaceae</taxon>
        <taxon>Ensete</taxon>
    </lineage>
</organism>
<name>A0A427B1U6_ENSVE</name>
<proteinExistence type="predicted"/>
<reference evidence="1 2" key="1">
    <citation type="journal article" date="2014" name="Agronomy (Basel)">
        <title>A Draft Genome Sequence for Ensete ventricosum, the Drought-Tolerant Tree Against Hunger.</title>
        <authorList>
            <person name="Harrison J."/>
            <person name="Moore K.A."/>
            <person name="Paszkiewicz K."/>
            <person name="Jones T."/>
            <person name="Grant M."/>
            <person name="Ambacheew D."/>
            <person name="Muzemil S."/>
            <person name="Studholme D.J."/>
        </authorList>
    </citation>
    <scope>NUCLEOTIDE SEQUENCE [LARGE SCALE GENOMIC DNA]</scope>
</reference>
<dbReference type="EMBL" id="AMZH03000711">
    <property type="protein sequence ID" value="RRT82367.1"/>
    <property type="molecule type" value="Genomic_DNA"/>
</dbReference>
<evidence type="ECO:0000313" key="1">
    <source>
        <dbReference type="EMBL" id="RRT82367.1"/>
    </source>
</evidence>
<accession>A0A427B1U6</accession>
<evidence type="ECO:0000313" key="2">
    <source>
        <dbReference type="Proteomes" id="UP000287651"/>
    </source>
</evidence>
<protein>
    <submittedName>
        <fullName evidence="1">Uncharacterized protein</fullName>
    </submittedName>
</protein>
<dbReference type="AlphaFoldDB" id="A0A427B1U6"/>
<gene>
    <name evidence="1" type="ORF">B296_00006059</name>
</gene>